<protein>
    <recommendedName>
        <fullName evidence="1">NAD-dependent epimerase/dehydratase domain-containing protein</fullName>
    </recommendedName>
</protein>
<dbReference type="EMBL" id="JAMZMK010011345">
    <property type="protein sequence ID" value="KAI7727579.1"/>
    <property type="molecule type" value="Genomic_DNA"/>
</dbReference>
<dbReference type="GO" id="GO:0044877">
    <property type="term" value="F:protein-containing complex binding"/>
    <property type="evidence" value="ECO:0007669"/>
    <property type="project" value="TreeGrafter"/>
</dbReference>
<keyword evidence="3" id="KW-1185">Reference proteome</keyword>
<dbReference type="Pfam" id="PF01370">
    <property type="entry name" value="Epimerase"/>
    <property type="match status" value="1"/>
</dbReference>
<gene>
    <name evidence="2" type="ORF">M8C21_019328</name>
</gene>
<comment type="caution">
    <text evidence="2">The sequence shown here is derived from an EMBL/GenBank/DDBJ whole genome shotgun (WGS) entry which is preliminary data.</text>
</comment>
<dbReference type="PANTHER" id="PTHR12126:SF16">
    <property type="entry name" value="MIOREX COMPLEX COMPONENT 2"/>
    <property type="match status" value="1"/>
</dbReference>
<dbReference type="Proteomes" id="UP001206925">
    <property type="component" value="Unassembled WGS sequence"/>
</dbReference>
<dbReference type="InterPro" id="IPR001509">
    <property type="entry name" value="Epimerase_deHydtase"/>
</dbReference>
<dbReference type="GO" id="GO:0005739">
    <property type="term" value="C:mitochondrion"/>
    <property type="evidence" value="ECO:0007669"/>
    <property type="project" value="TreeGrafter"/>
</dbReference>
<evidence type="ECO:0000259" key="1">
    <source>
        <dbReference type="Pfam" id="PF01370"/>
    </source>
</evidence>
<dbReference type="AlphaFoldDB" id="A0AAD5BSX5"/>
<sequence length="230" mass="24854">MSRLIHSRLLLSPSRLSNTLGSIGRGGRYFSTDSNNKIDEPLKVEEAETLPPPPPPVEKLLVLGGNGFVGSHICKEALDRGLLVASLSRSGKSSIQESWANKVNWHQGDLLSGDSWKEALDGVTSVPKRATETELLTKFPYGHVILRPGFIYGTRRVGSMKLPLGVIGSPLEMVLQYAKPLTQVPIVGPVLTPPVDVKAVAKVAVRGATDPVFPPGIVDVYGLKRYSQQK</sequence>
<dbReference type="InterPro" id="IPR051207">
    <property type="entry name" value="ComplexI_NDUFA9_subunit"/>
</dbReference>
<evidence type="ECO:0000313" key="2">
    <source>
        <dbReference type="EMBL" id="KAI7727579.1"/>
    </source>
</evidence>
<organism evidence="2 3">
    <name type="scientific">Ambrosia artemisiifolia</name>
    <name type="common">Common ragweed</name>
    <dbReference type="NCBI Taxonomy" id="4212"/>
    <lineage>
        <taxon>Eukaryota</taxon>
        <taxon>Viridiplantae</taxon>
        <taxon>Streptophyta</taxon>
        <taxon>Embryophyta</taxon>
        <taxon>Tracheophyta</taxon>
        <taxon>Spermatophyta</taxon>
        <taxon>Magnoliopsida</taxon>
        <taxon>eudicotyledons</taxon>
        <taxon>Gunneridae</taxon>
        <taxon>Pentapetalae</taxon>
        <taxon>asterids</taxon>
        <taxon>campanulids</taxon>
        <taxon>Asterales</taxon>
        <taxon>Asteraceae</taxon>
        <taxon>Asteroideae</taxon>
        <taxon>Heliantheae alliance</taxon>
        <taxon>Heliantheae</taxon>
        <taxon>Ambrosia</taxon>
    </lineage>
</organism>
<dbReference type="SUPFAM" id="SSF51735">
    <property type="entry name" value="NAD(P)-binding Rossmann-fold domains"/>
    <property type="match status" value="1"/>
</dbReference>
<name>A0AAD5BSX5_AMBAR</name>
<dbReference type="InterPro" id="IPR036291">
    <property type="entry name" value="NAD(P)-bd_dom_sf"/>
</dbReference>
<dbReference type="Gene3D" id="3.40.50.720">
    <property type="entry name" value="NAD(P)-binding Rossmann-like Domain"/>
    <property type="match status" value="1"/>
</dbReference>
<dbReference type="PANTHER" id="PTHR12126">
    <property type="entry name" value="NADH-UBIQUINONE OXIDOREDUCTASE 39 KDA SUBUNIT-RELATED"/>
    <property type="match status" value="1"/>
</dbReference>
<evidence type="ECO:0000313" key="3">
    <source>
        <dbReference type="Proteomes" id="UP001206925"/>
    </source>
</evidence>
<feature type="domain" description="NAD-dependent epimerase/dehydratase" evidence="1">
    <location>
        <begin position="61"/>
        <end position="122"/>
    </location>
</feature>
<proteinExistence type="predicted"/>
<accession>A0AAD5BSX5</accession>
<reference evidence="2" key="1">
    <citation type="submission" date="2022-06" db="EMBL/GenBank/DDBJ databases">
        <title>Uncovering the hologenomic basis of an extraordinary plant invasion.</title>
        <authorList>
            <person name="Bieker V.C."/>
            <person name="Martin M.D."/>
            <person name="Gilbert T."/>
            <person name="Hodgins K."/>
            <person name="Battlay P."/>
            <person name="Petersen B."/>
            <person name="Wilson J."/>
        </authorList>
    </citation>
    <scope>NUCLEOTIDE SEQUENCE</scope>
    <source>
        <strain evidence="2">AA19_3_7</strain>
        <tissue evidence="2">Leaf</tissue>
    </source>
</reference>